<comment type="caution">
    <text evidence="2">The sequence shown here is derived from an EMBL/GenBank/DDBJ whole genome shotgun (WGS) entry which is preliminary data.</text>
</comment>
<dbReference type="RefSeq" id="WP_418158110.1">
    <property type="nucleotide sequence ID" value="NZ_JBBLZC010000002.1"/>
</dbReference>
<protein>
    <submittedName>
        <fullName evidence="2">Ferritin-like domain-containing protein</fullName>
    </submittedName>
</protein>
<dbReference type="EMBL" id="JBBLZC010000002">
    <property type="protein sequence ID" value="MEK0082262.1"/>
    <property type="molecule type" value="Genomic_DNA"/>
</dbReference>
<dbReference type="InterPro" id="IPR009078">
    <property type="entry name" value="Ferritin-like_SF"/>
</dbReference>
<keyword evidence="3" id="KW-1185">Reference proteome</keyword>
<dbReference type="Pfam" id="PF13668">
    <property type="entry name" value="Ferritin_2"/>
    <property type="match status" value="1"/>
</dbReference>
<dbReference type="PANTHER" id="PTHR31694:SF26">
    <property type="entry name" value="OS05G0151100 PROTEIN"/>
    <property type="match status" value="1"/>
</dbReference>
<evidence type="ECO:0000256" key="1">
    <source>
        <dbReference type="SAM" id="Phobius"/>
    </source>
</evidence>
<keyword evidence="1" id="KW-0472">Membrane</keyword>
<dbReference type="InterPro" id="IPR006311">
    <property type="entry name" value="TAT_signal"/>
</dbReference>
<reference evidence="2 3" key="1">
    <citation type="submission" date="2024-01" db="EMBL/GenBank/DDBJ databases">
        <title>Multi-omics insights into the function and evolution of sodium benzoate biodegradation pathways in Benzoatithermus flavus gen. nov., sp. nov. from hot spring.</title>
        <authorList>
            <person name="Hu C.-J."/>
            <person name="Li W.-J."/>
        </authorList>
    </citation>
    <scope>NUCLEOTIDE SEQUENCE [LARGE SCALE GENOMIC DNA]</scope>
    <source>
        <strain evidence="2 3">SYSU G07066</strain>
    </source>
</reference>
<dbReference type="CDD" id="cd00657">
    <property type="entry name" value="Ferritin_like"/>
    <property type="match status" value="1"/>
</dbReference>
<dbReference type="PROSITE" id="PS51318">
    <property type="entry name" value="TAT"/>
    <property type="match status" value="1"/>
</dbReference>
<keyword evidence="1" id="KW-0812">Transmembrane</keyword>
<name>A0ABU8XQJ7_9PROT</name>
<dbReference type="Proteomes" id="UP001375743">
    <property type="component" value="Unassembled WGS sequence"/>
</dbReference>
<proteinExistence type="predicted"/>
<dbReference type="PANTHER" id="PTHR31694">
    <property type="entry name" value="DESICCATION-LIKE PROTEIN"/>
    <property type="match status" value="1"/>
</dbReference>
<dbReference type="SUPFAM" id="SSF47240">
    <property type="entry name" value="Ferritin-like"/>
    <property type="match status" value="1"/>
</dbReference>
<evidence type="ECO:0000313" key="3">
    <source>
        <dbReference type="Proteomes" id="UP001375743"/>
    </source>
</evidence>
<evidence type="ECO:0000313" key="2">
    <source>
        <dbReference type="EMBL" id="MEK0082262.1"/>
    </source>
</evidence>
<keyword evidence="1" id="KW-1133">Transmembrane helix</keyword>
<sequence length="294" mass="30730">MTRQDRQASIVSASTLGRRGVLGAMSLAAFGSLTVPAALGAGAETGPSDVDILNFALNLEYLEAEFYLRAVTGHGLSSSDIDGRGRLGPVTGGRRVPFRTRAFRNYAREIAGDEADHVRFIRQALGSAAVARPAIDLDWAFTVAARAAGLIGPGARFDAFANETNFLLAAFIFEDVGVTAYKGAARLIGNKDVLEAAAGILAVEAYHAGEIRTLLYGLGLFDQVKAISDARDGLDGPGDKDQGIGNSEVANVVPADRNGIAFSRGPGEVLNIVYLGGAGARFGFFPQRLNGTIG</sequence>
<organism evidence="2 3">
    <name type="scientific">Benzoatithermus flavus</name>
    <dbReference type="NCBI Taxonomy" id="3108223"/>
    <lineage>
        <taxon>Bacteria</taxon>
        <taxon>Pseudomonadati</taxon>
        <taxon>Pseudomonadota</taxon>
        <taxon>Alphaproteobacteria</taxon>
        <taxon>Geminicoccales</taxon>
        <taxon>Geminicoccaceae</taxon>
        <taxon>Benzoatithermus</taxon>
    </lineage>
</organism>
<accession>A0ABU8XQJ7</accession>
<dbReference type="InterPro" id="IPR052965">
    <property type="entry name" value="Pigment-catalase-like"/>
</dbReference>
<gene>
    <name evidence="2" type="ORF">U1T56_03800</name>
</gene>
<feature type="transmembrane region" description="Helical" evidence="1">
    <location>
        <begin position="21"/>
        <end position="43"/>
    </location>
</feature>